<protein>
    <submittedName>
        <fullName evidence="6">ABC transporter ATP-binding protein</fullName>
        <ecNumber evidence="6">3.6.3.-</ecNumber>
    </submittedName>
</protein>
<dbReference type="SUPFAM" id="SSF52540">
    <property type="entry name" value="P-loop containing nucleoside triphosphate hydrolases"/>
    <property type="match status" value="1"/>
</dbReference>
<proteinExistence type="inferred from homology"/>
<dbReference type="GO" id="GO:0016887">
    <property type="term" value="F:ATP hydrolysis activity"/>
    <property type="evidence" value="ECO:0007669"/>
    <property type="project" value="InterPro"/>
</dbReference>
<keyword evidence="6" id="KW-0378">Hydrolase</keyword>
<accession>A0A3S5BIV4</accession>
<evidence type="ECO:0000256" key="1">
    <source>
        <dbReference type="ARBA" id="ARBA00005417"/>
    </source>
</evidence>
<dbReference type="InterPro" id="IPR003439">
    <property type="entry name" value="ABC_transporter-like_ATP-bd"/>
</dbReference>
<evidence type="ECO:0000256" key="4">
    <source>
        <dbReference type="ARBA" id="ARBA00022840"/>
    </source>
</evidence>
<evidence type="ECO:0000256" key="2">
    <source>
        <dbReference type="ARBA" id="ARBA00022448"/>
    </source>
</evidence>
<name>A0A3S5BIV4_9CORY</name>
<comment type="similarity">
    <text evidence="1">Belongs to the ABC transporter superfamily.</text>
</comment>
<sequence>MTTATTTATKISVSHLYKRYGSHQVIDDVSFDVQEGQVTLLAGPNGAGKSTLLRMICGLDTIDKGDITIMGRHYSQLSDPKHTIGALLDATWLDTALTAEQNLRVLADLAGIHRRRVANCLEMCGLTSVAGRKVSDFSLGMRQRCGIAAALLGDPDLLILDEPVNGLDPAGMRWLNDLLESHTQAGGTTLLSSHFLADSELIASRVVILGKGKTLWEGSLAELTGGARHTVFASYANDLIASQLHAMYTGLEITPLADGKVQVNVPPEDVSIAARIAEVDLTHLTVSRITLAEAFEQISEGQVEFQ</sequence>
<keyword evidence="2" id="KW-0813">Transport</keyword>
<dbReference type="SMART" id="SM00382">
    <property type="entry name" value="AAA"/>
    <property type="match status" value="1"/>
</dbReference>
<dbReference type="Pfam" id="PF00005">
    <property type="entry name" value="ABC_tran"/>
    <property type="match status" value="1"/>
</dbReference>
<dbReference type="PANTHER" id="PTHR43335">
    <property type="entry name" value="ABC TRANSPORTER, ATP-BINDING PROTEIN"/>
    <property type="match status" value="1"/>
</dbReference>
<dbReference type="GO" id="GO:0005524">
    <property type="term" value="F:ATP binding"/>
    <property type="evidence" value="ECO:0007669"/>
    <property type="project" value="UniProtKB-KW"/>
</dbReference>
<comment type="caution">
    <text evidence="6">The sequence shown here is derived from an EMBL/GenBank/DDBJ whole genome shotgun (WGS) entry which is preliminary data.</text>
</comment>
<dbReference type="EMBL" id="UARK01000011">
    <property type="protein sequence ID" value="SPW28622.1"/>
    <property type="molecule type" value="Genomic_DNA"/>
</dbReference>
<keyword evidence="3" id="KW-0547">Nucleotide-binding</keyword>
<gene>
    <name evidence="6" type="primary">drrA_4</name>
    <name evidence="6" type="ORF">NCTC10254_01568</name>
</gene>
<dbReference type="GeneID" id="84573578"/>
<reference evidence="6 7" key="1">
    <citation type="submission" date="2018-06" db="EMBL/GenBank/DDBJ databases">
        <authorList>
            <consortium name="Pathogen Informatics"/>
            <person name="Doyle S."/>
        </authorList>
    </citation>
    <scope>NUCLEOTIDE SEQUENCE [LARGE SCALE GENOMIC DNA]</scope>
    <source>
        <strain evidence="6 7">NCTC10254</strain>
    </source>
</reference>
<dbReference type="PANTHER" id="PTHR43335:SF4">
    <property type="entry name" value="ABC TRANSPORTER, ATP-BINDING PROTEIN"/>
    <property type="match status" value="1"/>
</dbReference>
<keyword evidence="4 6" id="KW-0067">ATP-binding</keyword>
<evidence type="ECO:0000313" key="7">
    <source>
        <dbReference type="Proteomes" id="UP000249886"/>
    </source>
</evidence>
<dbReference type="RefSeq" id="WP_005524878.1">
    <property type="nucleotide sequence ID" value="NZ_CAJPQJ010000011.1"/>
</dbReference>
<evidence type="ECO:0000256" key="3">
    <source>
        <dbReference type="ARBA" id="ARBA00022741"/>
    </source>
</evidence>
<dbReference type="InterPro" id="IPR003593">
    <property type="entry name" value="AAA+_ATPase"/>
</dbReference>
<dbReference type="Proteomes" id="UP000249886">
    <property type="component" value="Unassembled WGS sequence"/>
</dbReference>
<dbReference type="EC" id="3.6.3.-" evidence="6"/>
<feature type="domain" description="ABC transporter" evidence="5">
    <location>
        <begin position="11"/>
        <end position="236"/>
    </location>
</feature>
<organism evidence="6 7">
    <name type="scientific">Corynebacterium matruchotii</name>
    <dbReference type="NCBI Taxonomy" id="43768"/>
    <lineage>
        <taxon>Bacteria</taxon>
        <taxon>Bacillati</taxon>
        <taxon>Actinomycetota</taxon>
        <taxon>Actinomycetes</taxon>
        <taxon>Mycobacteriales</taxon>
        <taxon>Corynebacteriaceae</taxon>
        <taxon>Corynebacterium</taxon>
    </lineage>
</organism>
<dbReference type="Gene3D" id="3.40.50.300">
    <property type="entry name" value="P-loop containing nucleotide triphosphate hydrolases"/>
    <property type="match status" value="1"/>
</dbReference>
<dbReference type="PROSITE" id="PS50893">
    <property type="entry name" value="ABC_TRANSPORTER_2"/>
    <property type="match status" value="1"/>
</dbReference>
<dbReference type="AlphaFoldDB" id="A0A3S5BIV4"/>
<evidence type="ECO:0000313" key="6">
    <source>
        <dbReference type="EMBL" id="SPW28622.1"/>
    </source>
</evidence>
<dbReference type="InterPro" id="IPR027417">
    <property type="entry name" value="P-loop_NTPase"/>
</dbReference>
<evidence type="ECO:0000259" key="5">
    <source>
        <dbReference type="PROSITE" id="PS50893"/>
    </source>
</evidence>